<dbReference type="PROSITE" id="PS51257">
    <property type="entry name" value="PROKAR_LIPOPROTEIN"/>
    <property type="match status" value="1"/>
</dbReference>
<feature type="signal peptide" evidence="1">
    <location>
        <begin position="1"/>
        <end position="21"/>
    </location>
</feature>
<organism evidence="2 3">
    <name type="scientific">Hymenobacter polaris</name>
    <dbReference type="NCBI Taxonomy" id="2682546"/>
    <lineage>
        <taxon>Bacteria</taxon>
        <taxon>Pseudomonadati</taxon>
        <taxon>Bacteroidota</taxon>
        <taxon>Cytophagia</taxon>
        <taxon>Cytophagales</taxon>
        <taxon>Hymenobacteraceae</taxon>
        <taxon>Hymenobacter</taxon>
    </lineage>
</organism>
<sequence>MRRSALLLSSGLLLLTAACQRADPAPLGGVKVTVTYTFPYDTYALYTEVGWAGPNRAAPLQENKFNLTGTAGSLRKSVIEVNDLNPGNYVITLLSSAKSVQVTAGRQNEYTWNL</sequence>
<dbReference type="RefSeq" id="WP_169529106.1">
    <property type="nucleotide sequence ID" value="NZ_JABBGH010000001.1"/>
</dbReference>
<keyword evidence="3" id="KW-1185">Reference proteome</keyword>
<dbReference type="Proteomes" id="UP000559626">
    <property type="component" value="Unassembled WGS sequence"/>
</dbReference>
<dbReference type="EMBL" id="JABBGH010000001">
    <property type="protein sequence ID" value="NML63765.1"/>
    <property type="molecule type" value="Genomic_DNA"/>
</dbReference>
<protein>
    <submittedName>
        <fullName evidence="2">Uncharacterized protein</fullName>
    </submittedName>
</protein>
<evidence type="ECO:0000256" key="1">
    <source>
        <dbReference type="SAM" id="SignalP"/>
    </source>
</evidence>
<accession>A0A7Y0FKP6</accession>
<dbReference type="AlphaFoldDB" id="A0A7Y0FKP6"/>
<comment type="caution">
    <text evidence="2">The sequence shown here is derived from an EMBL/GenBank/DDBJ whole genome shotgun (WGS) entry which is preliminary data.</text>
</comment>
<evidence type="ECO:0000313" key="2">
    <source>
        <dbReference type="EMBL" id="NML63765.1"/>
    </source>
</evidence>
<reference evidence="2 3" key="1">
    <citation type="submission" date="2020-04" db="EMBL/GenBank/DDBJ databases">
        <title>Hymenobacter polaris sp. nov., isolated from Arctic soil.</title>
        <authorList>
            <person name="Dahal R.H."/>
        </authorList>
    </citation>
    <scope>NUCLEOTIDE SEQUENCE [LARGE SCALE GENOMIC DNA]</scope>
    <source>
        <strain evidence="2 3">RP-2-7</strain>
    </source>
</reference>
<keyword evidence="1" id="KW-0732">Signal</keyword>
<name>A0A7Y0FKP6_9BACT</name>
<evidence type="ECO:0000313" key="3">
    <source>
        <dbReference type="Proteomes" id="UP000559626"/>
    </source>
</evidence>
<feature type="chain" id="PRO_5031381558" evidence="1">
    <location>
        <begin position="22"/>
        <end position="114"/>
    </location>
</feature>
<proteinExistence type="predicted"/>
<gene>
    <name evidence="2" type="ORF">HHL22_00955</name>
</gene>